<protein>
    <submittedName>
        <fullName evidence="2">NAD(P)-dependent oxidoreductase</fullName>
    </submittedName>
</protein>
<reference evidence="2 3" key="1">
    <citation type="submission" date="2018-11" db="EMBL/GenBank/DDBJ databases">
        <title>Gemmobacter sp. nov., YIM 102744-1 draft genome.</title>
        <authorList>
            <person name="Li G."/>
            <person name="Jiang Y."/>
        </authorList>
    </citation>
    <scope>NUCLEOTIDE SEQUENCE [LARGE SCALE GENOMIC DNA]</scope>
    <source>
        <strain evidence="2 3">YIM 102744-1</strain>
    </source>
</reference>
<name>A0A3P3DS97_9RHOB</name>
<feature type="domain" description="NAD-dependent epimerase/dehydratase" evidence="1">
    <location>
        <begin position="68"/>
        <end position="174"/>
    </location>
</feature>
<evidence type="ECO:0000313" key="2">
    <source>
        <dbReference type="EMBL" id="RRH76566.1"/>
    </source>
</evidence>
<dbReference type="EMBL" id="RRAZ01000006">
    <property type="protein sequence ID" value="RRH76566.1"/>
    <property type="molecule type" value="Genomic_DNA"/>
</dbReference>
<dbReference type="Pfam" id="PF01370">
    <property type="entry name" value="Epimerase"/>
    <property type="match status" value="1"/>
</dbReference>
<dbReference type="Proteomes" id="UP000282125">
    <property type="component" value="Unassembled WGS sequence"/>
</dbReference>
<proteinExistence type="predicted"/>
<evidence type="ECO:0000259" key="1">
    <source>
        <dbReference type="Pfam" id="PF01370"/>
    </source>
</evidence>
<sequence>MAEQSVLMVIGASGRSGQLMRKAGGAAPVIWASRRGGPGLTRWRPGDPLPKLRAALVLSAVTTGRAEGYPENIRIARETAAALAAAGVPLCIYASTQAVYGRTAEHGATEGDAPCAPSAYGASKLAAERQFALALSGTRSRGVILRLGNIAGADRLGRQVARGLPLRLDRFDDGPGPERSYLTAPCLLRLALGVMEAHSQGADLPLILNAAAPEPVAMAEILQAAGLPFDWRRAPEGAARRITMSMARLAGLFPDLLPKGDPAILAAALLPVGRQGR</sequence>
<comment type="caution">
    <text evidence="2">The sequence shown here is derived from an EMBL/GenBank/DDBJ whole genome shotgun (WGS) entry which is preliminary data.</text>
</comment>
<dbReference type="SUPFAM" id="SSF51735">
    <property type="entry name" value="NAD(P)-binding Rossmann-fold domains"/>
    <property type="match status" value="1"/>
</dbReference>
<dbReference type="Gene3D" id="3.40.50.720">
    <property type="entry name" value="NAD(P)-binding Rossmann-like Domain"/>
    <property type="match status" value="1"/>
</dbReference>
<keyword evidence="3" id="KW-1185">Reference proteome</keyword>
<evidence type="ECO:0000313" key="3">
    <source>
        <dbReference type="Proteomes" id="UP000282125"/>
    </source>
</evidence>
<gene>
    <name evidence="2" type="ORF">EG244_05180</name>
</gene>
<dbReference type="InterPro" id="IPR036291">
    <property type="entry name" value="NAD(P)-bd_dom_sf"/>
</dbReference>
<organism evidence="2 3">
    <name type="scientific">Falsigemmobacter faecalis</name>
    <dbReference type="NCBI Taxonomy" id="2488730"/>
    <lineage>
        <taxon>Bacteria</taxon>
        <taxon>Pseudomonadati</taxon>
        <taxon>Pseudomonadota</taxon>
        <taxon>Alphaproteobacteria</taxon>
        <taxon>Rhodobacterales</taxon>
        <taxon>Paracoccaceae</taxon>
        <taxon>Falsigemmobacter</taxon>
    </lineage>
</organism>
<accession>A0A3P3DS97</accession>
<dbReference type="AlphaFoldDB" id="A0A3P3DS97"/>
<dbReference type="InterPro" id="IPR001509">
    <property type="entry name" value="Epimerase_deHydtase"/>
</dbReference>